<evidence type="ECO:0000256" key="3">
    <source>
        <dbReference type="ARBA" id="ARBA00022679"/>
    </source>
</evidence>
<dbReference type="Proteomes" id="UP000034137">
    <property type="component" value="Unassembled WGS sequence"/>
</dbReference>
<reference evidence="6 7" key="1">
    <citation type="journal article" date="2015" name="Nature">
        <title>rRNA introns, odd ribosomes, and small enigmatic genomes across a large radiation of phyla.</title>
        <authorList>
            <person name="Brown C.T."/>
            <person name="Hug L.A."/>
            <person name="Thomas B.C."/>
            <person name="Sharon I."/>
            <person name="Castelle C.J."/>
            <person name="Singh A."/>
            <person name="Wilkins M.J."/>
            <person name="Williams K.H."/>
            <person name="Banfield J.F."/>
        </authorList>
    </citation>
    <scope>NUCLEOTIDE SEQUENCE [LARGE SCALE GENOMIC DNA]</scope>
</reference>
<feature type="transmembrane region" description="Helical" evidence="4">
    <location>
        <begin position="284"/>
        <end position="302"/>
    </location>
</feature>
<evidence type="ECO:0000313" key="6">
    <source>
        <dbReference type="EMBL" id="KKR32671.1"/>
    </source>
</evidence>
<dbReference type="PANTHER" id="PTHR43179:SF12">
    <property type="entry name" value="GALACTOFURANOSYLTRANSFERASE GLFT2"/>
    <property type="match status" value="1"/>
</dbReference>
<feature type="domain" description="Glycosyltransferase 2-like" evidence="5">
    <location>
        <begin position="11"/>
        <end position="132"/>
    </location>
</feature>
<dbReference type="InterPro" id="IPR001173">
    <property type="entry name" value="Glyco_trans_2-like"/>
</dbReference>
<comment type="similarity">
    <text evidence="1">Belongs to the glycosyltransferase 2 family.</text>
</comment>
<dbReference type="PANTHER" id="PTHR43179">
    <property type="entry name" value="RHAMNOSYLTRANSFERASE WBBL"/>
    <property type="match status" value="1"/>
</dbReference>
<dbReference type="EMBL" id="LBXO01000026">
    <property type="protein sequence ID" value="KKR32671.1"/>
    <property type="molecule type" value="Genomic_DNA"/>
</dbReference>
<comment type="caution">
    <text evidence="6">The sequence shown here is derived from an EMBL/GenBank/DDBJ whole genome shotgun (WGS) entry which is preliminary data.</text>
</comment>
<evidence type="ECO:0000256" key="4">
    <source>
        <dbReference type="SAM" id="Phobius"/>
    </source>
</evidence>
<accession>A0A0G0Q5R5</accession>
<dbReference type="Pfam" id="PF00535">
    <property type="entry name" value="Glycos_transf_2"/>
    <property type="match status" value="1"/>
</dbReference>
<dbReference type="AlphaFoldDB" id="A0A0G0Q5R5"/>
<dbReference type="CDD" id="cd04186">
    <property type="entry name" value="GT_2_like_c"/>
    <property type="match status" value="1"/>
</dbReference>
<evidence type="ECO:0000256" key="2">
    <source>
        <dbReference type="ARBA" id="ARBA00022676"/>
    </source>
</evidence>
<keyword evidence="4" id="KW-0472">Membrane</keyword>
<dbReference type="GO" id="GO:0016757">
    <property type="term" value="F:glycosyltransferase activity"/>
    <property type="evidence" value="ECO:0007669"/>
    <property type="project" value="UniProtKB-KW"/>
</dbReference>
<gene>
    <name evidence="6" type="ORF">UT64_C0026G0013</name>
</gene>
<dbReference type="InterPro" id="IPR029044">
    <property type="entry name" value="Nucleotide-diphossugar_trans"/>
</dbReference>
<keyword evidence="3 6" id="KW-0808">Transferase</keyword>
<evidence type="ECO:0000256" key="1">
    <source>
        <dbReference type="ARBA" id="ARBA00006739"/>
    </source>
</evidence>
<keyword evidence="4" id="KW-1133">Transmembrane helix</keyword>
<evidence type="ECO:0000313" key="7">
    <source>
        <dbReference type="Proteomes" id="UP000034137"/>
    </source>
</evidence>
<proteinExistence type="inferred from homology"/>
<organism evidence="6 7">
    <name type="scientific">Candidatus Falkowbacteria bacterium GW2011_GWF2_39_8</name>
    <dbReference type="NCBI Taxonomy" id="1618642"/>
    <lineage>
        <taxon>Bacteria</taxon>
        <taxon>Candidatus Falkowiibacteriota</taxon>
    </lineage>
</organism>
<evidence type="ECO:0000259" key="5">
    <source>
        <dbReference type="Pfam" id="PF00535"/>
    </source>
</evidence>
<sequence>MEKEVYIGFISYGENTAKYLPYFLPSINNQTFKYFKLITVDNSDDENNENQQYINKNFPEIEIIFAHKNLGFAKGFNLMIKKAIDAGAKYFLALNPDMVFEADMVEKMLGTISSNNEVAAVMPKILKWDFENNKKTAITDSYGLIIDKRHRFFDDHQGLPNNEELNEAKEIFGFTGAAVLLNLEAMKDMAYNHEYFDELMFMYKEDCDLSYRLRLAGWKIMLEPRAVAYHDRTAAIVGQNMLNVALNRKNKNRQLKKWSFLNQLILLYKIKNLPFSRAVKINTYFYLIGSMVFALIFESYLFKELVNFKKLLPEIKKRQDELKLRVEIKEIEKFMKN</sequence>
<dbReference type="Gene3D" id="3.90.550.10">
    <property type="entry name" value="Spore Coat Polysaccharide Biosynthesis Protein SpsA, Chain A"/>
    <property type="match status" value="1"/>
</dbReference>
<keyword evidence="4" id="KW-0812">Transmembrane</keyword>
<keyword evidence="2" id="KW-0328">Glycosyltransferase</keyword>
<protein>
    <submittedName>
        <fullName evidence="6">Glycosyltransferase</fullName>
    </submittedName>
</protein>
<name>A0A0G0Q5R5_9BACT</name>
<dbReference type="SUPFAM" id="SSF53448">
    <property type="entry name" value="Nucleotide-diphospho-sugar transferases"/>
    <property type="match status" value="1"/>
</dbReference>